<dbReference type="InterPro" id="IPR013155">
    <property type="entry name" value="M/V/L/I-tRNA-synth_anticd-bd"/>
</dbReference>
<feature type="compositionally biased region" description="Basic and acidic residues" evidence="10">
    <location>
        <begin position="164"/>
        <end position="173"/>
    </location>
</feature>
<evidence type="ECO:0000256" key="5">
    <source>
        <dbReference type="ARBA" id="ARBA00022840"/>
    </source>
</evidence>
<dbReference type="FunFam" id="3.90.740.10:FF:000001">
    <property type="entry name" value="Leucine--tRNA ligase, cytoplasmic"/>
    <property type="match status" value="1"/>
</dbReference>
<keyword evidence="15" id="KW-1185">Reference proteome</keyword>
<feature type="domain" description="Aminoacyl-tRNA synthetase class Ia" evidence="11">
    <location>
        <begin position="228"/>
        <end position="809"/>
    </location>
</feature>
<dbReference type="AlphaFoldDB" id="A0A9C7UMA1"/>
<evidence type="ECO:0000256" key="1">
    <source>
        <dbReference type="ARBA" id="ARBA00005594"/>
    </source>
</evidence>
<evidence type="ECO:0000313" key="14">
    <source>
        <dbReference type="EMBL" id="GJQ08409.1"/>
    </source>
</evidence>
<dbReference type="PANTHER" id="PTHR45794">
    <property type="entry name" value="LEUCYL-TRNA SYNTHETASE"/>
    <property type="match status" value="1"/>
</dbReference>
<gene>
    <name evidence="14" type="ORF">GpartN1_g200.t1</name>
</gene>
<dbReference type="PROSITE" id="PS00178">
    <property type="entry name" value="AA_TRNA_LIGASE_I"/>
    <property type="match status" value="1"/>
</dbReference>
<feature type="domain" description="Leucine--tRNA ligase RagD-binding" evidence="13">
    <location>
        <begin position="1009"/>
        <end position="1075"/>
    </location>
</feature>
<evidence type="ECO:0000259" key="12">
    <source>
        <dbReference type="Pfam" id="PF08264"/>
    </source>
</evidence>
<evidence type="ECO:0000256" key="7">
    <source>
        <dbReference type="ARBA" id="ARBA00023146"/>
    </source>
</evidence>
<keyword evidence="7 9" id="KW-0030">Aminoacyl-tRNA synthetase</keyword>
<reference evidence="14" key="2">
    <citation type="submission" date="2022-01" db="EMBL/GenBank/DDBJ databases">
        <authorList>
            <person name="Hirooka S."/>
            <person name="Miyagishima S.Y."/>
        </authorList>
    </citation>
    <scope>NUCLEOTIDE SEQUENCE</scope>
    <source>
        <strain evidence="14">NBRC 102759</strain>
    </source>
</reference>
<accession>A0A9C7UMA1</accession>
<evidence type="ECO:0000259" key="13">
    <source>
        <dbReference type="Pfam" id="PF24810"/>
    </source>
</evidence>
<dbReference type="PANTHER" id="PTHR45794:SF1">
    <property type="entry name" value="LEUCINE--TRNA LIGASE, CYTOPLASMIC"/>
    <property type="match status" value="1"/>
</dbReference>
<evidence type="ECO:0000256" key="10">
    <source>
        <dbReference type="SAM" id="MobiDB-lite"/>
    </source>
</evidence>
<comment type="caution">
    <text evidence="14">The sequence shown here is derived from an EMBL/GenBank/DDBJ whole genome shotgun (WGS) entry which is preliminary data.</text>
</comment>
<dbReference type="Pfam" id="PF00133">
    <property type="entry name" value="tRNA-synt_1"/>
    <property type="match status" value="2"/>
</dbReference>
<dbReference type="GO" id="GO:0006429">
    <property type="term" value="P:leucyl-tRNA aminoacylation"/>
    <property type="evidence" value="ECO:0007669"/>
    <property type="project" value="InterPro"/>
</dbReference>
<name>A0A9C7UMA1_9RHOD</name>
<feature type="compositionally biased region" description="Low complexity" evidence="10">
    <location>
        <begin position="174"/>
        <end position="185"/>
    </location>
</feature>
<dbReference type="GO" id="GO:0005524">
    <property type="term" value="F:ATP binding"/>
    <property type="evidence" value="ECO:0007669"/>
    <property type="project" value="UniProtKB-KW"/>
</dbReference>
<dbReference type="Pfam" id="PF24810">
    <property type="entry name" value="RBD_LARS1"/>
    <property type="match status" value="1"/>
</dbReference>
<dbReference type="OrthoDB" id="10249672at2759"/>
<protein>
    <recommendedName>
        <fullName evidence="2">leucine--tRNA ligase</fullName>
        <ecNumber evidence="2">6.1.1.4</ecNumber>
    </recommendedName>
    <alternativeName>
        <fullName evidence="8">Leucyl-tRNA synthetase</fullName>
    </alternativeName>
</protein>
<dbReference type="EMBL" id="BQMJ01000002">
    <property type="protein sequence ID" value="GJQ08409.1"/>
    <property type="molecule type" value="Genomic_DNA"/>
</dbReference>
<dbReference type="EC" id="6.1.1.4" evidence="2"/>
<dbReference type="InterPro" id="IPR009008">
    <property type="entry name" value="Val/Leu/Ile-tRNA-synth_edit"/>
</dbReference>
<dbReference type="SUPFAM" id="SSF52374">
    <property type="entry name" value="Nucleotidylyl transferase"/>
    <property type="match status" value="1"/>
</dbReference>
<dbReference type="InterPro" id="IPR055416">
    <property type="entry name" value="RBD_LARS1"/>
</dbReference>
<dbReference type="GO" id="GO:0004823">
    <property type="term" value="F:leucine-tRNA ligase activity"/>
    <property type="evidence" value="ECO:0007669"/>
    <property type="project" value="UniProtKB-EC"/>
</dbReference>
<dbReference type="InterPro" id="IPR009080">
    <property type="entry name" value="tRNAsynth_Ia_anticodon-bd"/>
</dbReference>
<dbReference type="InterPro" id="IPR002300">
    <property type="entry name" value="aa-tRNA-synth_Ia"/>
</dbReference>
<evidence type="ECO:0000256" key="3">
    <source>
        <dbReference type="ARBA" id="ARBA00022598"/>
    </source>
</evidence>
<evidence type="ECO:0000256" key="2">
    <source>
        <dbReference type="ARBA" id="ARBA00013164"/>
    </source>
</evidence>
<dbReference type="InterPro" id="IPR001412">
    <property type="entry name" value="aa-tRNA-synth_I_CS"/>
</dbReference>
<evidence type="ECO:0000256" key="8">
    <source>
        <dbReference type="ARBA" id="ARBA00030520"/>
    </source>
</evidence>
<sequence>MGVSQFLKFCCAYRPQLKGKRGLVDMSTARRDQLLELQEKVQEKWNKLQITVIDIPKEPDEYEREMANKESCKFLVTFPYPYMNGFLHLGHAFSLSKAEFAARYQHLCGKRSLFPFAFHCTGMPIQACADRLRKEIEGFGCPPLFPEDLQEQCEVTNSTNTEQQEQRVDKADPTKFTSSKSKATSKKTGNIVRQWKILESLGVPSDLVPKFADPLYWLQYFPPYGIRDLKRFGVFVDWRRSFITTEANPFYDSFVRWQFWTLKERGKIKFGKRYTVYSPLDRQACADHDRASGEGAGPLEYIGIKLQLEEEIVESHAVLKSLKGKPVFLIAATLRPETIYGVTNCWIASNGIYGVYEVVYRKDDSADQSESEYFIMTPRAARNMAFQGFDGGEFGQPKEILQLKGEQLIGWSLKCPECAFEKIYILPMFNVSTQKGTGIVMSVPSDSPDDYRALLDLKEKAGLREKFHLKNEWVFPFEPVSVVDVPTFGDMSAKVACEKFHVRSQNDVEALKKAKDLVYLKGFYEGKLLKGPYAGELVQEAKAKIKSYLLSQNKAIVYCEPEFPVISRSGDECVVALVDQWYLDYGECSWRELAKKCLSRMNTFGTETYRSFEFTFDWLHEWACSRSFGLGTKLPWDPQYVIESLSDSTIYMAYYTIAHLIQGEDNLDGKKPNPIGIEADQMTPAVWNFIFLGESLSEEQWRECSIPKWKLELLRKEFCFWYPMDLRVSGKDLIGNHLTFCIYNHVALFQEENWPRAFRANGHMLINSEKMSKSTGNFLTLEEAIDKYSSDAVRFALADAGDGVEDANFQLKTADDAVLKLTALLTFVKEGCEQLQMMRTEAAETSSRFEDRVFLSEIRRTVRLCKEKYDGMLYREALKIGFFEFQEALGRYRKVVHADKSKSVMNDVNRELFVFYCRIQAVVLCPICPHTSEVIWEWIARATQQNAEASILQSRWPVVEREDESILAASRYLEDTLHRMRLQMIPKKSKKSNHQSHCPKSATIVVCSEPPFWQRKSVNLLRSVFNANSNEFEADIPKLISSCEELKDNMKKVMSFVGMIRDKAKEEGESALELRLLFDEVDVLLQNRAYVMEELSLKNLQVIKSCDRIEETRKELISAAKESLPSKPTFVFEYEEN</sequence>
<feature type="region of interest" description="Disordered" evidence="10">
    <location>
        <begin position="154"/>
        <end position="185"/>
    </location>
</feature>
<dbReference type="Gene3D" id="1.10.730.10">
    <property type="entry name" value="Isoleucyl-tRNA Synthetase, Domain 1"/>
    <property type="match status" value="1"/>
</dbReference>
<dbReference type="Pfam" id="PF08264">
    <property type="entry name" value="Anticodon_1"/>
    <property type="match status" value="1"/>
</dbReference>
<comment type="similarity">
    <text evidence="1 9">Belongs to the class-I aminoacyl-tRNA synthetase family.</text>
</comment>
<dbReference type="InterPro" id="IPR004493">
    <property type="entry name" value="Leu-tRNA-synth_Ia_arc/euk"/>
</dbReference>
<feature type="domain" description="Aminoacyl-tRNA synthetase class Ia" evidence="11">
    <location>
        <begin position="58"/>
        <end position="133"/>
    </location>
</feature>
<feature type="domain" description="Methionyl/Valyl/Leucyl/Isoleucyl-tRNA synthetase anticodon-binding" evidence="12">
    <location>
        <begin position="851"/>
        <end position="977"/>
    </location>
</feature>
<dbReference type="SUPFAM" id="SSF50677">
    <property type="entry name" value="ValRS/IleRS/LeuRS editing domain"/>
    <property type="match status" value="1"/>
</dbReference>
<dbReference type="SUPFAM" id="SSF47323">
    <property type="entry name" value="Anticodon-binding domain of a subclass of class I aminoacyl-tRNA synthetases"/>
    <property type="match status" value="1"/>
</dbReference>
<keyword evidence="6 9" id="KW-0648">Protein biosynthesis</keyword>
<evidence type="ECO:0000256" key="6">
    <source>
        <dbReference type="ARBA" id="ARBA00022917"/>
    </source>
</evidence>
<dbReference type="Proteomes" id="UP001061958">
    <property type="component" value="Unassembled WGS sequence"/>
</dbReference>
<organism evidence="14 15">
    <name type="scientific">Galdieria partita</name>
    <dbReference type="NCBI Taxonomy" id="83374"/>
    <lineage>
        <taxon>Eukaryota</taxon>
        <taxon>Rhodophyta</taxon>
        <taxon>Bangiophyceae</taxon>
        <taxon>Galdieriales</taxon>
        <taxon>Galdieriaceae</taxon>
        <taxon>Galdieria</taxon>
    </lineage>
</organism>
<evidence type="ECO:0000313" key="15">
    <source>
        <dbReference type="Proteomes" id="UP001061958"/>
    </source>
</evidence>
<evidence type="ECO:0000259" key="11">
    <source>
        <dbReference type="Pfam" id="PF00133"/>
    </source>
</evidence>
<reference evidence="14" key="1">
    <citation type="journal article" date="2022" name="Proc. Natl. Acad. Sci. U.S.A.">
        <title>Life cycle and functional genomics of the unicellular red alga Galdieria for elucidating algal and plant evolution and industrial use.</title>
        <authorList>
            <person name="Hirooka S."/>
            <person name="Itabashi T."/>
            <person name="Ichinose T.M."/>
            <person name="Onuma R."/>
            <person name="Fujiwara T."/>
            <person name="Yamashita S."/>
            <person name="Jong L.W."/>
            <person name="Tomita R."/>
            <person name="Iwane A.H."/>
            <person name="Miyagishima S.Y."/>
        </authorList>
    </citation>
    <scope>NUCLEOTIDE SEQUENCE</scope>
    <source>
        <strain evidence="14">NBRC 102759</strain>
    </source>
</reference>
<keyword evidence="4 9" id="KW-0547">Nucleotide-binding</keyword>
<keyword evidence="3 9" id="KW-0436">Ligase</keyword>
<evidence type="ECO:0000256" key="9">
    <source>
        <dbReference type="RuleBase" id="RU363035"/>
    </source>
</evidence>
<dbReference type="Gene3D" id="3.90.740.10">
    <property type="entry name" value="Valyl/Leucyl/Isoleucyl-tRNA synthetase, editing domain"/>
    <property type="match status" value="1"/>
</dbReference>
<evidence type="ECO:0000256" key="4">
    <source>
        <dbReference type="ARBA" id="ARBA00022741"/>
    </source>
</evidence>
<feature type="compositionally biased region" description="Polar residues" evidence="10">
    <location>
        <begin position="154"/>
        <end position="163"/>
    </location>
</feature>
<proteinExistence type="inferred from homology"/>
<dbReference type="InterPro" id="IPR014729">
    <property type="entry name" value="Rossmann-like_a/b/a_fold"/>
</dbReference>
<dbReference type="NCBIfam" id="TIGR00395">
    <property type="entry name" value="leuS_arch"/>
    <property type="match status" value="1"/>
</dbReference>
<dbReference type="Gene3D" id="3.40.50.620">
    <property type="entry name" value="HUPs"/>
    <property type="match status" value="1"/>
</dbReference>
<keyword evidence="5 9" id="KW-0067">ATP-binding</keyword>
<dbReference type="GO" id="GO:0002161">
    <property type="term" value="F:aminoacyl-tRNA deacylase activity"/>
    <property type="evidence" value="ECO:0007669"/>
    <property type="project" value="InterPro"/>
</dbReference>